<dbReference type="FunCoup" id="A0A4R2PLC5">
    <property type="interactions" value="457"/>
</dbReference>
<comment type="caution">
    <text evidence="9">The sequence shown here is derived from an EMBL/GenBank/DDBJ whole genome shotgun (WGS) entry which is preliminary data.</text>
</comment>
<dbReference type="GO" id="GO:0005524">
    <property type="term" value="F:ATP binding"/>
    <property type="evidence" value="ECO:0007669"/>
    <property type="project" value="UniProtKB-KW"/>
</dbReference>
<feature type="compositionally biased region" description="Pro residues" evidence="7">
    <location>
        <begin position="106"/>
        <end position="117"/>
    </location>
</feature>
<dbReference type="InParanoid" id="A0A4R2PLC5"/>
<evidence type="ECO:0000256" key="4">
    <source>
        <dbReference type="ARBA" id="ARBA00022741"/>
    </source>
</evidence>
<reference evidence="9 10" key="1">
    <citation type="submission" date="2019-03" db="EMBL/GenBank/DDBJ databases">
        <title>Genomic Encyclopedia of Type Strains, Phase IV (KMG-IV): sequencing the most valuable type-strain genomes for metagenomic binning, comparative biology and taxonomic classification.</title>
        <authorList>
            <person name="Goeker M."/>
        </authorList>
    </citation>
    <scope>NUCLEOTIDE SEQUENCE [LARGE SCALE GENOMIC DNA]</scope>
    <source>
        <strain evidence="9 10">DSM 2132</strain>
    </source>
</reference>
<comment type="similarity">
    <text evidence="2">Belongs to the PhoH family.</text>
</comment>
<dbReference type="Proteomes" id="UP000295399">
    <property type="component" value="Unassembled WGS sequence"/>
</dbReference>
<organism evidence="9 10">
    <name type="scientific">Rhodothalassium salexigens DSM 2132</name>
    <dbReference type="NCBI Taxonomy" id="1188247"/>
    <lineage>
        <taxon>Bacteria</taxon>
        <taxon>Pseudomonadati</taxon>
        <taxon>Pseudomonadota</taxon>
        <taxon>Alphaproteobacteria</taxon>
        <taxon>Rhodothalassiales</taxon>
        <taxon>Rhodothalassiaceae</taxon>
        <taxon>Rhodothalassium</taxon>
    </lineage>
</organism>
<dbReference type="GO" id="GO:0005829">
    <property type="term" value="C:cytosol"/>
    <property type="evidence" value="ECO:0007669"/>
    <property type="project" value="TreeGrafter"/>
</dbReference>
<dbReference type="InterPro" id="IPR003714">
    <property type="entry name" value="PhoH"/>
</dbReference>
<keyword evidence="4" id="KW-0547">Nucleotide-binding</keyword>
<dbReference type="PANTHER" id="PTHR30473">
    <property type="entry name" value="PROTEIN PHOH"/>
    <property type="match status" value="1"/>
</dbReference>
<name>A0A4R2PLC5_RHOSA</name>
<feature type="domain" description="PhoH-like protein" evidence="8">
    <location>
        <begin position="164"/>
        <end position="367"/>
    </location>
</feature>
<keyword evidence="5" id="KW-0067">ATP-binding</keyword>
<evidence type="ECO:0000256" key="1">
    <source>
        <dbReference type="ARBA" id="ARBA00004496"/>
    </source>
</evidence>
<comment type="subcellular location">
    <subcellularLocation>
        <location evidence="1">Cytoplasm</location>
    </subcellularLocation>
</comment>
<feature type="compositionally biased region" description="Basic residues" evidence="7">
    <location>
        <begin position="128"/>
        <end position="137"/>
    </location>
</feature>
<feature type="region of interest" description="Disordered" evidence="7">
    <location>
        <begin position="99"/>
        <end position="154"/>
    </location>
</feature>
<evidence type="ECO:0000256" key="5">
    <source>
        <dbReference type="ARBA" id="ARBA00022840"/>
    </source>
</evidence>
<evidence type="ECO:0000256" key="2">
    <source>
        <dbReference type="ARBA" id="ARBA00010393"/>
    </source>
</evidence>
<evidence type="ECO:0000256" key="3">
    <source>
        <dbReference type="ARBA" id="ARBA00022490"/>
    </source>
</evidence>
<keyword evidence="10" id="KW-1185">Reference proteome</keyword>
<dbReference type="AlphaFoldDB" id="A0A4R2PLC5"/>
<dbReference type="Gene3D" id="3.40.50.300">
    <property type="entry name" value="P-loop containing nucleotide triphosphate hydrolases"/>
    <property type="match status" value="1"/>
</dbReference>
<accession>A0A4R2PLC5</accession>
<feature type="region of interest" description="Disordered" evidence="7">
    <location>
        <begin position="370"/>
        <end position="390"/>
    </location>
</feature>
<protein>
    <recommendedName>
        <fullName evidence="6">PhoH-like protein</fullName>
    </recommendedName>
</protein>
<dbReference type="InterPro" id="IPR051451">
    <property type="entry name" value="PhoH2-like"/>
</dbReference>
<evidence type="ECO:0000313" key="9">
    <source>
        <dbReference type="EMBL" id="TCP36247.1"/>
    </source>
</evidence>
<evidence type="ECO:0000313" key="10">
    <source>
        <dbReference type="Proteomes" id="UP000295399"/>
    </source>
</evidence>
<evidence type="ECO:0000259" key="8">
    <source>
        <dbReference type="Pfam" id="PF02562"/>
    </source>
</evidence>
<gene>
    <name evidence="9" type="ORF">EV659_103134</name>
</gene>
<proteinExistence type="inferred from homology"/>
<dbReference type="Pfam" id="PF02562">
    <property type="entry name" value="PhoH"/>
    <property type="match status" value="1"/>
</dbReference>
<keyword evidence="3" id="KW-0963">Cytoplasm</keyword>
<dbReference type="InterPro" id="IPR027417">
    <property type="entry name" value="P-loop_NTPase"/>
</dbReference>
<dbReference type="PANTHER" id="PTHR30473:SF1">
    <property type="entry name" value="PHOH-LIKE PROTEIN"/>
    <property type="match status" value="1"/>
</dbReference>
<evidence type="ECO:0000256" key="7">
    <source>
        <dbReference type="SAM" id="MobiDB-lite"/>
    </source>
</evidence>
<sequence>MNAFVHTDAADTSAQIVLDFEDNRLLSSLFGMHDQNLARIEQALGVTILSRGNRVLVRGPDDRCRAAQAALGDLYRRLEDGQVIDLGDVDGAVRMARADAERTAATPPPTATPPTAPPAQGRGDGRAKSRSTRKAKRPTAVDMAAQGEPDAPAAVRIETKSRTIMPRSPAQAEYIAALKANELVFGVGPAGTGKTYLAVAMGVALLVRGEVERIILSRPAVEAGENLGYLPGDMKEKVDPYLRPLYDALYDSMPPEQVERRLASGQIEVAPLAFMRGRTLKNAFVILDEAQNTTPVQMKMFLTRFGENSRMVVCGDPSQVDLGPRVQSGLHHALDTLKSVQGVAIVRFSQQDVVRHALVGRIVQAYDRADKAGSARPATADPDPKPDNPR</sequence>
<dbReference type="SUPFAM" id="SSF52540">
    <property type="entry name" value="P-loop containing nucleoside triphosphate hydrolases"/>
    <property type="match status" value="1"/>
</dbReference>
<evidence type="ECO:0000256" key="6">
    <source>
        <dbReference type="ARBA" id="ARBA00039970"/>
    </source>
</evidence>
<dbReference type="EMBL" id="SLXO01000003">
    <property type="protein sequence ID" value="TCP36247.1"/>
    <property type="molecule type" value="Genomic_DNA"/>
</dbReference>
<dbReference type="FunFam" id="3.40.50.300:FF:000013">
    <property type="entry name" value="PhoH family ATPase"/>
    <property type="match status" value="1"/>
</dbReference>